<proteinExistence type="predicted"/>
<feature type="region of interest" description="Disordered" evidence="1">
    <location>
        <begin position="1"/>
        <end position="20"/>
    </location>
</feature>
<dbReference type="EMBL" id="JAUZVZ010000007">
    <property type="protein sequence ID" value="MDP4535740.1"/>
    <property type="molecule type" value="Genomic_DNA"/>
</dbReference>
<dbReference type="Proteomes" id="UP001231616">
    <property type="component" value="Unassembled WGS sequence"/>
</dbReference>
<organism evidence="2 3">
    <name type="scientific">Alkalimonas collagenimarina</name>
    <dbReference type="NCBI Taxonomy" id="400390"/>
    <lineage>
        <taxon>Bacteria</taxon>
        <taxon>Pseudomonadati</taxon>
        <taxon>Pseudomonadota</taxon>
        <taxon>Gammaproteobacteria</taxon>
        <taxon>Alkalimonas</taxon>
    </lineage>
</organism>
<feature type="compositionally biased region" description="Polar residues" evidence="1">
    <location>
        <begin position="1"/>
        <end position="11"/>
    </location>
</feature>
<dbReference type="RefSeq" id="WP_305893008.1">
    <property type="nucleotide sequence ID" value="NZ_JAUZVZ010000007.1"/>
</dbReference>
<evidence type="ECO:0000313" key="3">
    <source>
        <dbReference type="Proteomes" id="UP001231616"/>
    </source>
</evidence>
<reference evidence="2 3" key="1">
    <citation type="submission" date="2023-08" db="EMBL/GenBank/DDBJ databases">
        <authorList>
            <person name="Joshi A."/>
            <person name="Thite S."/>
        </authorList>
    </citation>
    <scope>NUCLEOTIDE SEQUENCE [LARGE SCALE GENOMIC DNA]</scope>
    <source>
        <strain evidence="2 3">AC40</strain>
    </source>
</reference>
<feature type="region of interest" description="Disordered" evidence="1">
    <location>
        <begin position="48"/>
        <end position="67"/>
    </location>
</feature>
<evidence type="ECO:0000256" key="1">
    <source>
        <dbReference type="SAM" id="MobiDB-lite"/>
    </source>
</evidence>
<name>A0ABT9GXG5_9GAMM</name>
<comment type="caution">
    <text evidence="2">The sequence shown here is derived from an EMBL/GenBank/DDBJ whole genome shotgun (WGS) entry which is preliminary data.</text>
</comment>
<keyword evidence="3" id="KW-1185">Reference proteome</keyword>
<protein>
    <submittedName>
        <fullName evidence="2">Uncharacterized protein</fullName>
    </submittedName>
</protein>
<sequence>MNTDNKTTSSGPAAGQSHFISDTGPHPIRLFAGIFAMIVALAGCGQPDQNIDQAGQSAPVDTSAENQQPLGHVMEFDGYTLRANVIRTDDLDKSMAQQYGVTPDPEHALLSLVILERVYGFNG</sequence>
<accession>A0ABT9GXG5</accession>
<evidence type="ECO:0000313" key="2">
    <source>
        <dbReference type="EMBL" id="MDP4535740.1"/>
    </source>
</evidence>
<gene>
    <name evidence="2" type="ORF">Q3O60_06045</name>
</gene>